<feature type="compositionally biased region" description="Basic and acidic residues" evidence="3">
    <location>
        <begin position="448"/>
        <end position="458"/>
    </location>
</feature>
<keyword evidence="7" id="KW-1185">Reference proteome</keyword>
<evidence type="ECO:0000259" key="5">
    <source>
        <dbReference type="Pfam" id="PF13458"/>
    </source>
</evidence>
<proteinExistence type="inferred from homology"/>
<dbReference type="PROSITE" id="PS51257">
    <property type="entry name" value="PROKAR_LIPOPROTEIN"/>
    <property type="match status" value="1"/>
</dbReference>
<comment type="caution">
    <text evidence="6">The sequence shown here is derived from an EMBL/GenBank/DDBJ whole genome shotgun (WGS) entry which is preliminary data.</text>
</comment>
<feature type="signal peptide" evidence="4">
    <location>
        <begin position="1"/>
        <end position="24"/>
    </location>
</feature>
<evidence type="ECO:0000313" key="6">
    <source>
        <dbReference type="EMBL" id="RKQ84803.1"/>
    </source>
</evidence>
<dbReference type="RefSeq" id="WP_121258221.1">
    <property type="nucleotide sequence ID" value="NZ_RBIL01000003.1"/>
</dbReference>
<dbReference type="Pfam" id="PF13458">
    <property type="entry name" value="Peripla_BP_6"/>
    <property type="match status" value="1"/>
</dbReference>
<comment type="similarity">
    <text evidence="1">Belongs to the leucine-binding protein family.</text>
</comment>
<evidence type="ECO:0000256" key="3">
    <source>
        <dbReference type="SAM" id="MobiDB-lite"/>
    </source>
</evidence>
<feature type="domain" description="Leucine-binding protein" evidence="5">
    <location>
        <begin position="50"/>
        <end position="414"/>
    </location>
</feature>
<reference evidence="6 7" key="1">
    <citation type="submission" date="2018-10" db="EMBL/GenBank/DDBJ databases">
        <title>Genomic Encyclopedia of Archaeal and Bacterial Type Strains, Phase II (KMG-II): from individual species to whole genera.</title>
        <authorList>
            <person name="Goeker M."/>
        </authorList>
    </citation>
    <scope>NUCLEOTIDE SEQUENCE [LARGE SCALE GENOMIC DNA]</scope>
    <source>
        <strain evidence="6 7">DSM 14954</strain>
    </source>
</reference>
<feature type="region of interest" description="Disordered" evidence="3">
    <location>
        <begin position="441"/>
        <end position="475"/>
    </location>
</feature>
<dbReference type="Proteomes" id="UP000278962">
    <property type="component" value="Unassembled WGS sequence"/>
</dbReference>
<evidence type="ECO:0000256" key="1">
    <source>
        <dbReference type="ARBA" id="ARBA00010062"/>
    </source>
</evidence>
<dbReference type="PANTHER" id="PTHR30483">
    <property type="entry name" value="LEUCINE-SPECIFIC-BINDING PROTEIN"/>
    <property type="match status" value="1"/>
</dbReference>
<protein>
    <submittedName>
        <fullName evidence="6">Amino acid/amide ABC transporter substrate-binding protein (HAAT family)</fullName>
    </submittedName>
</protein>
<evidence type="ECO:0000256" key="4">
    <source>
        <dbReference type="SAM" id="SignalP"/>
    </source>
</evidence>
<accession>A0A660KUZ3</accession>
<dbReference type="SUPFAM" id="SSF53822">
    <property type="entry name" value="Periplasmic binding protein-like I"/>
    <property type="match status" value="1"/>
</dbReference>
<dbReference type="InterPro" id="IPR028082">
    <property type="entry name" value="Peripla_BP_I"/>
</dbReference>
<gene>
    <name evidence="6" type="ORF">C8N24_6433</name>
</gene>
<dbReference type="AlphaFoldDB" id="A0A660KUZ3"/>
<dbReference type="OrthoDB" id="7337537at2"/>
<dbReference type="CDD" id="cd06332">
    <property type="entry name" value="PBP1_aromatic_compounds-like"/>
    <property type="match status" value="1"/>
</dbReference>
<dbReference type="InterPro" id="IPR051010">
    <property type="entry name" value="BCAA_transport"/>
</dbReference>
<dbReference type="PANTHER" id="PTHR30483:SF6">
    <property type="entry name" value="PERIPLASMIC BINDING PROTEIN OF ABC TRANSPORTER FOR NATURAL AMINO ACIDS"/>
    <property type="match status" value="1"/>
</dbReference>
<dbReference type="Gene3D" id="3.40.50.2300">
    <property type="match status" value="2"/>
</dbReference>
<keyword evidence="2 4" id="KW-0732">Signal</keyword>
<sequence length="475" mass="49506">MFRRSHVALVAACAAFAACGSESASNDAAGGGNSSNAAEEGGGGGGGGEPIKIGFLSDCEGAFGSFFEPTASGANLALIKYAGAKPSGEKPTDGVTGATIAGKPVEIVGYGCADDTADKAIEETRRLMEQEDADILIGPLSGDEGIAVANYAKEHPDKTFVNGIAGAQDSTLKVQAPNFFRFHPDGAQWSAGLGDYAYNKLGWKKAAIIGDDYSFPYTSLAGFVAEYCAIGGQVTKRVWAPLGEEDYSSYISQIPKDVDGLYVGIGGSGLISFIKQYEEQRGRVDTERMLGNVFWDDPLVLKEVGKSLVGGVTSAMTAADSDSPDVAAYIQGLKDNYGDEIAGAGPSVFTYGYYTGMAALITALEAVGGDVADQSKLQAELAKVTLTGDKAPWGDVKLDSNRQAISNVFLKKIVEDTTGDGVPDVQTFAQVNDVDQTFNGAFSADTPAPDRENPKCEAGEAPPWVGQAEDVSFSK</sequence>
<dbReference type="EMBL" id="RBIL01000003">
    <property type="protein sequence ID" value="RKQ84803.1"/>
    <property type="molecule type" value="Genomic_DNA"/>
</dbReference>
<name>A0A660KUZ3_9ACTN</name>
<evidence type="ECO:0000256" key="2">
    <source>
        <dbReference type="ARBA" id="ARBA00022729"/>
    </source>
</evidence>
<dbReference type="InterPro" id="IPR028081">
    <property type="entry name" value="Leu-bd"/>
</dbReference>
<evidence type="ECO:0000313" key="7">
    <source>
        <dbReference type="Proteomes" id="UP000278962"/>
    </source>
</evidence>
<organism evidence="6 7">
    <name type="scientific">Solirubrobacter pauli</name>
    <dbReference type="NCBI Taxonomy" id="166793"/>
    <lineage>
        <taxon>Bacteria</taxon>
        <taxon>Bacillati</taxon>
        <taxon>Actinomycetota</taxon>
        <taxon>Thermoleophilia</taxon>
        <taxon>Solirubrobacterales</taxon>
        <taxon>Solirubrobacteraceae</taxon>
        <taxon>Solirubrobacter</taxon>
    </lineage>
</organism>
<feature type="chain" id="PRO_5025065613" evidence="4">
    <location>
        <begin position="25"/>
        <end position="475"/>
    </location>
</feature>